<reference evidence="1" key="1">
    <citation type="journal article" date="2017" name="Nature">
        <title>The sunflower genome provides insights into oil metabolism, flowering and Asterid evolution.</title>
        <authorList>
            <person name="Badouin H."/>
            <person name="Gouzy J."/>
            <person name="Grassa C.J."/>
            <person name="Murat F."/>
            <person name="Staton S.E."/>
            <person name="Cottret L."/>
            <person name="Lelandais-Briere C."/>
            <person name="Owens G.L."/>
            <person name="Carrere S."/>
            <person name="Mayjonade B."/>
            <person name="Legrand L."/>
            <person name="Gill N."/>
            <person name="Kane N.C."/>
            <person name="Bowers J.E."/>
            <person name="Hubner S."/>
            <person name="Bellec A."/>
            <person name="Berard A."/>
            <person name="Berges H."/>
            <person name="Blanchet N."/>
            <person name="Boniface M.C."/>
            <person name="Brunel D."/>
            <person name="Catrice O."/>
            <person name="Chaidir N."/>
            <person name="Claudel C."/>
            <person name="Donnadieu C."/>
            <person name="Faraut T."/>
            <person name="Fievet G."/>
            <person name="Helmstetter N."/>
            <person name="King M."/>
            <person name="Knapp S.J."/>
            <person name="Lai Z."/>
            <person name="Le Paslier M.C."/>
            <person name="Lippi Y."/>
            <person name="Lorenzon L."/>
            <person name="Mandel J.R."/>
            <person name="Marage G."/>
            <person name="Marchand G."/>
            <person name="Marquand E."/>
            <person name="Bret-Mestries E."/>
            <person name="Morien E."/>
            <person name="Nambeesan S."/>
            <person name="Nguyen T."/>
            <person name="Pegot-Espagnet P."/>
            <person name="Pouilly N."/>
            <person name="Raftis F."/>
            <person name="Sallet E."/>
            <person name="Schiex T."/>
            <person name="Thomas J."/>
            <person name="Vandecasteele C."/>
            <person name="Vares D."/>
            <person name="Vear F."/>
            <person name="Vautrin S."/>
            <person name="Crespi M."/>
            <person name="Mangin B."/>
            <person name="Burke J.M."/>
            <person name="Salse J."/>
            <person name="Munos S."/>
            <person name="Vincourt P."/>
            <person name="Rieseberg L.H."/>
            <person name="Langlade N.B."/>
        </authorList>
    </citation>
    <scope>NUCLEOTIDE SEQUENCE</scope>
    <source>
        <tissue evidence="1">Leaves</tissue>
    </source>
</reference>
<evidence type="ECO:0000313" key="2">
    <source>
        <dbReference type="Proteomes" id="UP000215914"/>
    </source>
</evidence>
<accession>A0A9K3J5V2</accession>
<protein>
    <submittedName>
        <fullName evidence="1">Uncharacterized protein</fullName>
    </submittedName>
</protein>
<keyword evidence="2" id="KW-1185">Reference proteome</keyword>
<dbReference type="EMBL" id="MNCJ02000319">
    <property type="protein sequence ID" value="KAF5809426.1"/>
    <property type="molecule type" value="Genomic_DNA"/>
</dbReference>
<dbReference type="Gramene" id="mRNA:HanXRQr2_Chr04g0157021">
    <property type="protein sequence ID" value="mRNA:HanXRQr2_Chr04g0157021"/>
    <property type="gene ID" value="HanXRQr2_Chr04g0157021"/>
</dbReference>
<reference evidence="1" key="2">
    <citation type="submission" date="2020-06" db="EMBL/GenBank/DDBJ databases">
        <title>Helianthus annuus Genome sequencing and assembly Release 2.</title>
        <authorList>
            <person name="Gouzy J."/>
            <person name="Langlade N."/>
            <person name="Munos S."/>
        </authorList>
    </citation>
    <scope>NUCLEOTIDE SEQUENCE</scope>
    <source>
        <tissue evidence="1">Leaves</tissue>
    </source>
</reference>
<gene>
    <name evidence="1" type="ORF">HanXRQr2_Chr04g0157021</name>
</gene>
<name>A0A9K3J5V2_HELAN</name>
<organism evidence="1 2">
    <name type="scientific">Helianthus annuus</name>
    <name type="common">Common sunflower</name>
    <dbReference type="NCBI Taxonomy" id="4232"/>
    <lineage>
        <taxon>Eukaryota</taxon>
        <taxon>Viridiplantae</taxon>
        <taxon>Streptophyta</taxon>
        <taxon>Embryophyta</taxon>
        <taxon>Tracheophyta</taxon>
        <taxon>Spermatophyta</taxon>
        <taxon>Magnoliopsida</taxon>
        <taxon>eudicotyledons</taxon>
        <taxon>Gunneridae</taxon>
        <taxon>Pentapetalae</taxon>
        <taxon>asterids</taxon>
        <taxon>campanulids</taxon>
        <taxon>Asterales</taxon>
        <taxon>Asteraceae</taxon>
        <taxon>Asteroideae</taxon>
        <taxon>Heliantheae alliance</taxon>
        <taxon>Heliantheae</taxon>
        <taxon>Helianthus</taxon>
    </lineage>
</organism>
<sequence length="94" mass="10901">MRHMETYNGTHVGHWMCGLSNERDVTGLVLPDQAREIEDLPKKYLSKMLLSDVNTERGQVEQEVQEYALLDEDDRLRMEENAINRIAERLGAEV</sequence>
<evidence type="ECO:0000313" key="1">
    <source>
        <dbReference type="EMBL" id="KAF5809426.1"/>
    </source>
</evidence>
<dbReference type="AlphaFoldDB" id="A0A9K3J5V2"/>
<dbReference type="Proteomes" id="UP000215914">
    <property type="component" value="Unassembled WGS sequence"/>
</dbReference>
<comment type="caution">
    <text evidence="1">The sequence shown here is derived from an EMBL/GenBank/DDBJ whole genome shotgun (WGS) entry which is preliminary data.</text>
</comment>
<proteinExistence type="predicted"/>